<protein>
    <submittedName>
        <fullName evidence="2">FkbM family methyltransferase</fullName>
    </submittedName>
</protein>
<evidence type="ECO:0000313" key="2">
    <source>
        <dbReference type="EMBL" id="RDD67456.1"/>
    </source>
</evidence>
<dbReference type="EMBL" id="QPMK01000003">
    <property type="protein sequence ID" value="RDD67456.1"/>
    <property type="molecule type" value="Genomic_DNA"/>
</dbReference>
<dbReference type="RefSeq" id="WP_114510205.1">
    <property type="nucleotide sequence ID" value="NZ_QPMK01000003.1"/>
</dbReference>
<dbReference type="GO" id="GO:0032259">
    <property type="term" value="P:methylation"/>
    <property type="evidence" value="ECO:0007669"/>
    <property type="project" value="UniProtKB-KW"/>
</dbReference>
<dbReference type="Pfam" id="PF05050">
    <property type="entry name" value="Methyltransf_21"/>
    <property type="match status" value="1"/>
</dbReference>
<accession>A0A369TWW4</accession>
<dbReference type="PANTHER" id="PTHR34203:SF15">
    <property type="entry name" value="SLL1173 PROTEIN"/>
    <property type="match status" value="1"/>
</dbReference>
<feature type="domain" description="Methyltransferase FkbM" evidence="1">
    <location>
        <begin position="54"/>
        <end position="198"/>
    </location>
</feature>
<reference evidence="2 3" key="1">
    <citation type="submission" date="2018-07" db="EMBL/GenBank/DDBJ databases">
        <title>Thalassococcus profundi sp. nov., a marine bacterium isolated from deep seawater of Okinawa Trough.</title>
        <authorList>
            <person name="Yu M."/>
        </authorList>
    </citation>
    <scope>NUCLEOTIDE SEQUENCE [LARGE SCALE GENOMIC DNA]</scope>
    <source>
        <strain evidence="2 3">WRAS1</strain>
    </source>
</reference>
<sequence length="230" mass="24454">MDTVAAHIDGFDLTFHLNAEGCPIQGRHRVGKFYERADLDRLARYMKPGAYVIDVGANIGNHAIYFATLMGASRVVAIEPNPRAIEALRANISVNGLGGIVDLSALGIGLSDRTEGGFGIAERGRNLGAAQMQAGAGDIAVHRGDDLFAGERPDLIKIDAEGMEMKVLSGFEAVISDARPALFVEVDSGNDTAFRHWCADLGYAVTFEARHQAANVNYFVQSASAEGAAC</sequence>
<dbReference type="InterPro" id="IPR029063">
    <property type="entry name" value="SAM-dependent_MTases_sf"/>
</dbReference>
<comment type="caution">
    <text evidence="2">The sequence shown here is derived from an EMBL/GenBank/DDBJ whole genome shotgun (WGS) entry which is preliminary data.</text>
</comment>
<dbReference type="InterPro" id="IPR006342">
    <property type="entry name" value="FkbM_mtfrase"/>
</dbReference>
<proteinExistence type="predicted"/>
<dbReference type="GO" id="GO:0008168">
    <property type="term" value="F:methyltransferase activity"/>
    <property type="evidence" value="ECO:0007669"/>
    <property type="project" value="UniProtKB-KW"/>
</dbReference>
<keyword evidence="2" id="KW-0489">Methyltransferase</keyword>
<dbReference type="PANTHER" id="PTHR34203">
    <property type="entry name" value="METHYLTRANSFERASE, FKBM FAMILY PROTEIN"/>
    <property type="match status" value="1"/>
</dbReference>
<dbReference type="AlphaFoldDB" id="A0A369TWW4"/>
<dbReference type="SUPFAM" id="SSF53335">
    <property type="entry name" value="S-adenosyl-L-methionine-dependent methyltransferases"/>
    <property type="match status" value="1"/>
</dbReference>
<dbReference type="Gene3D" id="3.40.50.150">
    <property type="entry name" value="Vaccinia Virus protein VP39"/>
    <property type="match status" value="1"/>
</dbReference>
<dbReference type="InterPro" id="IPR052514">
    <property type="entry name" value="SAM-dependent_MTase"/>
</dbReference>
<name>A0A369TWW4_9RHOB</name>
<gene>
    <name evidence="2" type="ORF">DU478_06995</name>
</gene>
<keyword evidence="3" id="KW-1185">Reference proteome</keyword>
<dbReference type="OrthoDB" id="5679686at2"/>
<dbReference type="Proteomes" id="UP000253977">
    <property type="component" value="Unassembled WGS sequence"/>
</dbReference>
<dbReference type="NCBIfam" id="TIGR01444">
    <property type="entry name" value="fkbM_fam"/>
    <property type="match status" value="1"/>
</dbReference>
<keyword evidence="2" id="KW-0808">Transferase</keyword>
<organism evidence="2 3">
    <name type="scientific">Thalassococcus profundi</name>
    <dbReference type="NCBI Taxonomy" id="2282382"/>
    <lineage>
        <taxon>Bacteria</taxon>
        <taxon>Pseudomonadati</taxon>
        <taxon>Pseudomonadota</taxon>
        <taxon>Alphaproteobacteria</taxon>
        <taxon>Rhodobacterales</taxon>
        <taxon>Roseobacteraceae</taxon>
        <taxon>Thalassococcus</taxon>
    </lineage>
</organism>
<evidence type="ECO:0000313" key="3">
    <source>
        <dbReference type="Proteomes" id="UP000253977"/>
    </source>
</evidence>
<evidence type="ECO:0000259" key="1">
    <source>
        <dbReference type="Pfam" id="PF05050"/>
    </source>
</evidence>